<dbReference type="AlphaFoldDB" id="A0A0F7EF74"/>
<dbReference type="InterPro" id="IPR052523">
    <property type="entry name" value="Trichothecene_AcTrans"/>
</dbReference>
<dbReference type="InterPro" id="IPR000182">
    <property type="entry name" value="GNAT_dom"/>
</dbReference>
<dbReference type="EMBL" id="CP011074">
    <property type="protein sequence ID" value="AKF92448.1"/>
    <property type="molecule type" value="Genomic_DNA"/>
</dbReference>
<dbReference type="Gene3D" id="3.40.630.30">
    <property type="match status" value="1"/>
</dbReference>
<proteinExistence type="predicted"/>
<gene>
    <name evidence="2" type="ORF">EX87_01210</name>
</gene>
<protein>
    <recommendedName>
        <fullName evidence="1">N-acetyltransferase domain-containing protein</fullName>
    </recommendedName>
</protein>
<dbReference type="RefSeq" id="WP_081873050.1">
    <property type="nucleotide sequence ID" value="NZ_CP011074.1"/>
</dbReference>
<dbReference type="CDD" id="cd04301">
    <property type="entry name" value="NAT_SF"/>
    <property type="match status" value="1"/>
</dbReference>
<name>A0A0F7EF74_BRELA</name>
<dbReference type="PROSITE" id="PS51186">
    <property type="entry name" value="GNAT"/>
    <property type="match status" value="1"/>
</dbReference>
<evidence type="ECO:0000259" key="1">
    <source>
        <dbReference type="PROSITE" id="PS51186"/>
    </source>
</evidence>
<dbReference type="GO" id="GO:0016747">
    <property type="term" value="F:acyltransferase activity, transferring groups other than amino-acyl groups"/>
    <property type="evidence" value="ECO:0007669"/>
    <property type="project" value="InterPro"/>
</dbReference>
<reference evidence="2" key="1">
    <citation type="submission" date="2015-03" db="EMBL/GenBank/DDBJ databases">
        <title>MIGS Cultured Bacterial/Archaeal sample from Brevibacillus laterosporus.</title>
        <authorList>
            <person name="Zeng D."/>
            <person name="Zhu L."/>
            <person name="Dong G."/>
            <person name="Ye W."/>
            <person name="Ren D."/>
            <person name="Wu L."/>
            <person name="Xu J."/>
            <person name="Li G."/>
            <person name="Guo L."/>
        </authorList>
    </citation>
    <scope>NUCLEOTIDE SEQUENCE</scope>
    <source>
        <strain evidence="2">B9</strain>
    </source>
</reference>
<dbReference type="SUPFAM" id="SSF55729">
    <property type="entry name" value="Acyl-CoA N-acyltransferases (Nat)"/>
    <property type="match status" value="1"/>
</dbReference>
<dbReference type="PANTHER" id="PTHR42791:SF1">
    <property type="entry name" value="N-ACETYLTRANSFERASE DOMAIN-CONTAINING PROTEIN"/>
    <property type="match status" value="1"/>
</dbReference>
<dbReference type="PANTHER" id="PTHR42791">
    <property type="entry name" value="GNAT FAMILY ACETYLTRANSFERASE"/>
    <property type="match status" value="1"/>
</dbReference>
<organism evidence="2">
    <name type="scientific">Brevibacillus laterosporus</name>
    <name type="common">Bacillus laterosporus</name>
    <dbReference type="NCBI Taxonomy" id="1465"/>
    <lineage>
        <taxon>Bacteria</taxon>
        <taxon>Bacillati</taxon>
        <taxon>Bacillota</taxon>
        <taxon>Bacilli</taxon>
        <taxon>Bacillales</taxon>
        <taxon>Paenibacillaceae</taxon>
        <taxon>Brevibacillus</taxon>
    </lineage>
</organism>
<sequence length="166" mass="19532">MMIFARKVASEADDGFLFQVYASTREQEIAEWGWTKQQQEEFLQIQYTCQKRSYESNYPHMEWYVIVHQQEPIGRLLINKQHDYWTLADMTILPVYQGRGYGSQLLQELLESANQAGANIGLHVATTNQRARYLYKKHGFQEIDHSGIYVQMEWKTSQKSSIQEKS</sequence>
<dbReference type="InterPro" id="IPR016181">
    <property type="entry name" value="Acyl_CoA_acyltransferase"/>
</dbReference>
<accession>A0A0F7EF74</accession>
<feature type="domain" description="N-acetyltransferase" evidence="1">
    <location>
        <begin position="22"/>
        <end position="157"/>
    </location>
</feature>
<evidence type="ECO:0000313" key="2">
    <source>
        <dbReference type="EMBL" id="AKF92448.1"/>
    </source>
</evidence>
<dbReference type="Pfam" id="PF00583">
    <property type="entry name" value="Acetyltransf_1"/>
    <property type="match status" value="1"/>
</dbReference>